<dbReference type="AlphaFoldDB" id="A0A4B0GPE5"/>
<evidence type="ECO:0000313" key="3">
    <source>
        <dbReference type="Proteomes" id="UP000401273"/>
    </source>
</evidence>
<protein>
    <submittedName>
        <fullName evidence="2">LPXTG cell wall anchor domain-containing protein</fullName>
    </submittedName>
</protein>
<keyword evidence="1" id="KW-0812">Transmembrane</keyword>
<reference evidence="2 3" key="1">
    <citation type="submission" date="2019-03" db="EMBL/GenBank/DDBJ databases">
        <authorList>
            <person name="Ashton P.M."/>
            <person name="Dallman T."/>
            <person name="Nair S."/>
            <person name="De Pinna E."/>
            <person name="Peters T."/>
            <person name="Grant K."/>
        </authorList>
    </citation>
    <scope>NUCLEOTIDE SEQUENCE [LARGE SCALE GENOMIC DNA]</scope>
    <source>
        <strain evidence="2">RL15000271</strain>
    </source>
</reference>
<dbReference type="RefSeq" id="WP_431196042.1">
    <property type="nucleotide sequence ID" value="NZ_JAKTOS010000001.1"/>
</dbReference>
<evidence type="ECO:0000256" key="1">
    <source>
        <dbReference type="SAM" id="Phobius"/>
    </source>
</evidence>
<keyword evidence="1" id="KW-0472">Membrane</keyword>
<feature type="transmembrane region" description="Helical" evidence="1">
    <location>
        <begin position="12"/>
        <end position="31"/>
    </location>
</feature>
<proteinExistence type="predicted"/>
<comment type="caution">
    <text evidence="2">The sequence shown here is derived from an EMBL/GenBank/DDBJ whole genome shotgun (WGS) entry which is preliminary data.</text>
</comment>
<evidence type="ECO:0000313" key="2">
    <source>
        <dbReference type="EMBL" id="EAE2899391.1"/>
    </source>
</evidence>
<dbReference type="Proteomes" id="UP000401273">
    <property type="component" value="Unassembled WGS sequence"/>
</dbReference>
<dbReference type="EMBL" id="AAARLF010000044">
    <property type="protein sequence ID" value="EAE2899391.1"/>
    <property type="molecule type" value="Genomic_DNA"/>
</dbReference>
<dbReference type="NCBIfam" id="TIGR01167">
    <property type="entry name" value="LPXTG_anchor"/>
    <property type="match status" value="1"/>
</dbReference>
<accession>A0A4B0GPE5</accession>
<organism evidence="2 3">
    <name type="scientific">Listeria monocytogenes</name>
    <dbReference type="NCBI Taxonomy" id="1639"/>
    <lineage>
        <taxon>Bacteria</taxon>
        <taxon>Bacillati</taxon>
        <taxon>Bacillota</taxon>
        <taxon>Bacilli</taxon>
        <taxon>Bacillales</taxon>
        <taxon>Listeriaceae</taxon>
        <taxon>Listeria</taxon>
    </lineage>
</organism>
<gene>
    <name evidence="2" type="ORF">E1W43_15855</name>
</gene>
<name>A0A4B0GPE5_LISMN</name>
<feature type="non-terminal residue" evidence="2">
    <location>
        <position position="1"/>
    </location>
</feature>
<keyword evidence="1" id="KW-1133">Transmembrane helix</keyword>
<sequence>TLPKTGDDDAGLLNLLRLIGLVLILGVFLAVGSKKLR</sequence>